<accession>A0A815DIJ4</accession>
<proteinExistence type="predicted"/>
<dbReference type="Pfam" id="PF00090">
    <property type="entry name" value="TSP_1"/>
    <property type="match status" value="1"/>
</dbReference>
<feature type="domain" description="CTCK" evidence="4">
    <location>
        <begin position="949"/>
        <end position="1034"/>
    </location>
</feature>
<sequence>MDMVGVLIQNVSVLNPSESRITSINAQTDFDSGPIHSVNTNTPAVVYNPYIADVTELDITIPNTQDNSVPSKLHLAIYGCTNASIIRTTPQTERTPTQALHTTQPSTRSGKTTELITETHENSMTFTIVVFRKHTTPQTAENISSLILSKFPGSTRIRCEEMQAVDEAVSKNIIVTPNPLPIGENIKFQPTSQQGVSFGGNDRTPTITVNFGKPAEVHSVTLPRNQTPNGNVQQFEVTFYSPDGNKINDKPILSNSSPNKDKTKPAELDSSQIPSNTPVSRVDITIVSTTDGESPKGVVLDIIACTEATTETTNVTPVSTAFTSSSTGTGTGTGTSTGAGTVTVTVTTESAETPETSAGHTPVTSIEGSTLIGSTGSGSTTEAVSGTTTKTCQEMQAVDEAVSKNIIVTPNPLPIGENIKFQPTSQQGVSFGGNDRTPTITVNFGKPAEVHSVTLPRNQTPNGNVQQFEVTFYSPDGNKINDKPILSNSSPNKDKTKPAELDSSQIPSNTPVSRVDITIVSTTDGESPKGVVLDIIACAEVTTEPSTTHSSSTYSADKATDEVTNETTTVANAALRCQTENMLVEELGIVDAEAIIETAKGETKVIGYIIRSNNTGWTPPSTFSSLIIGFRYPVQIGRILVTANNLKQWRLYYQSASEVFPYWIAYNNSMVLTNSEIIFSRTLNATKIRLTPNSGVENLRLEVFACGPFLNETATTNRPCVLTEWSDWGACSRTCGVGYQIRTRKTNSSDICGDEQLIEYQSCMDHRCQCSIDEAFYKRVFQKESSDNTEIGYIFTYSNSTNASKNIIYVNDTIDQGTVVRTKDHCYIVYCTTEGLKLSDNQCVTTTTMSSTTVVTNNTRCTMQQFSNTPIKANNGRCISRQSVPREHCGGYCESDSDYECKCCSIGTTYLQPVLFDCLVNGSKTVTEEKMIDIRRIQTCSCNVCHDDCAIRQYESSPLRINSNRCVSREKVPRERCSGHCESDSDDQCTCCSITKTYLQPIIFDCLVNEAQNVTEQRTMEIRRIKACSCNICSSRSLNNEK</sequence>
<evidence type="ECO:0000256" key="1">
    <source>
        <dbReference type="ARBA" id="ARBA00023157"/>
    </source>
</evidence>
<feature type="region of interest" description="Disordered" evidence="3">
    <location>
        <begin position="91"/>
        <end position="111"/>
    </location>
</feature>
<name>A0A815DIJ4_9BILA</name>
<keyword evidence="1" id="KW-1015">Disulfide bond</keyword>
<dbReference type="InterPro" id="IPR036383">
    <property type="entry name" value="TSP1_rpt_sf"/>
</dbReference>
<dbReference type="PROSITE" id="PS50092">
    <property type="entry name" value="TSP1"/>
    <property type="match status" value="1"/>
</dbReference>
<dbReference type="Proteomes" id="UP000663855">
    <property type="component" value="Unassembled WGS sequence"/>
</dbReference>
<comment type="caution">
    <text evidence="5">The sequence shown here is derived from an EMBL/GenBank/DDBJ whole genome shotgun (WGS) entry which is preliminary data.</text>
</comment>
<dbReference type="AlphaFoldDB" id="A0A815DIJ4"/>
<comment type="caution">
    <text evidence="2">Lacks conserved residue(s) required for the propagation of feature annotation.</text>
</comment>
<feature type="region of interest" description="Disordered" evidence="3">
    <location>
        <begin position="349"/>
        <end position="384"/>
    </location>
</feature>
<protein>
    <recommendedName>
        <fullName evidence="4">CTCK domain-containing protein</fullName>
    </recommendedName>
</protein>
<feature type="region of interest" description="Disordered" evidence="3">
    <location>
        <begin position="241"/>
        <end position="277"/>
    </location>
</feature>
<evidence type="ECO:0000313" key="5">
    <source>
        <dbReference type="EMBL" id="CAF1301382.1"/>
    </source>
</evidence>
<dbReference type="Gene3D" id="2.20.100.10">
    <property type="entry name" value="Thrombospondin type-1 (TSP1) repeat"/>
    <property type="match status" value="1"/>
</dbReference>
<evidence type="ECO:0000259" key="4">
    <source>
        <dbReference type="PROSITE" id="PS01225"/>
    </source>
</evidence>
<dbReference type="SMART" id="SM00041">
    <property type="entry name" value="CT"/>
    <property type="match status" value="1"/>
</dbReference>
<evidence type="ECO:0000256" key="3">
    <source>
        <dbReference type="SAM" id="MobiDB-lite"/>
    </source>
</evidence>
<gene>
    <name evidence="5" type="ORF">CJN711_LOCUS16953</name>
</gene>
<feature type="region of interest" description="Disordered" evidence="3">
    <location>
        <begin position="474"/>
        <end position="510"/>
    </location>
</feature>
<evidence type="ECO:0000256" key="2">
    <source>
        <dbReference type="PROSITE-ProRule" id="PRU00039"/>
    </source>
</evidence>
<dbReference type="InterPro" id="IPR000884">
    <property type="entry name" value="TSP1_rpt"/>
</dbReference>
<dbReference type="InterPro" id="IPR006207">
    <property type="entry name" value="Cys_knot_C"/>
</dbReference>
<reference evidence="5" key="1">
    <citation type="submission" date="2021-02" db="EMBL/GenBank/DDBJ databases">
        <authorList>
            <person name="Nowell W R."/>
        </authorList>
    </citation>
    <scope>NUCLEOTIDE SEQUENCE</scope>
</reference>
<evidence type="ECO:0000313" key="6">
    <source>
        <dbReference type="Proteomes" id="UP000663855"/>
    </source>
</evidence>
<dbReference type="SUPFAM" id="SSF82895">
    <property type="entry name" value="TSP-1 type 1 repeat"/>
    <property type="match status" value="1"/>
</dbReference>
<organism evidence="5 6">
    <name type="scientific">Rotaria magnacalcarata</name>
    <dbReference type="NCBI Taxonomy" id="392030"/>
    <lineage>
        <taxon>Eukaryota</taxon>
        <taxon>Metazoa</taxon>
        <taxon>Spiralia</taxon>
        <taxon>Gnathifera</taxon>
        <taxon>Rotifera</taxon>
        <taxon>Eurotatoria</taxon>
        <taxon>Bdelloidea</taxon>
        <taxon>Philodinida</taxon>
        <taxon>Philodinidae</taxon>
        <taxon>Rotaria</taxon>
    </lineage>
</organism>
<feature type="domain" description="CTCK" evidence="4">
    <location>
        <begin position="861"/>
        <end position="950"/>
    </location>
</feature>
<dbReference type="EMBL" id="CAJNOV010007875">
    <property type="protein sequence ID" value="CAF1301382.1"/>
    <property type="molecule type" value="Genomic_DNA"/>
</dbReference>
<dbReference type="PROSITE" id="PS01225">
    <property type="entry name" value="CTCK_2"/>
    <property type="match status" value="2"/>
</dbReference>
<dbReference type="SMART" id="SM00209">
    <property type="entry name" value="TSP1"/>
    <property type="match status" value="1"/>
</dbReference>
<feature type="compositionally biased region" description="Polar residues" evidence="3">
    <location>
        <begin position="99"/>
        <end position="111"/>
    </location>
</feature>